<comment type="function">
    <text evidence="2 9">Catalyzes the conversion of 3-deoxy-D-arabino-heptulosonate 7-phosphate (DAHP) to dehydroquinate (DHQ).</text>
</comment>
<organism evidence="13 14">
    <name type="scientific">Leptospirillum ferrooxidans (strain C2-3)</name>
    <dbReference type="NCBI Taxonomy" id="1162668"/>
    <lineage>
        <taxon>Bacteria</taxon>
        <taxon>Pseudomonadati</taxon>
        <taxon>Nitrospirota</taxon>
        <taxon>Nitrospiria</taxon>
        <taxon>Nitrospirales</taxon>
        <taxon>Nitrospiraceae</taxon>
        <taxon>Leptospirillum</taxon>
    </lineage>
</organism>
<dbReference type="CDD" id="cd08195">
    <property type="entry name" value="DHQS"/>
    <property type="match status" value="1"/>
</dbReference>
<keyword evidence="5 9" id="KW-0862">Zinc</keyword>
<feature type="binding site" evidence="9">
    <location>
        <begin position="108"/>
        <end position="112"/>
    </location>
    <ligand>
        <name>NAD(+)</name>
        <dbReference type="ChEBI" id="CHEBI:57540"/>
    </ligand>
</feature>
<gene>
    <name evidence="9" type="primary">aroB</name>
    <name evidence="13" type="ordered locus">LFE_1485</name>
</gene>
<evidence type="ECO:0000256" key="1">
    <source>
        <dbReference type="ARBA" id="ARBA00001911"/>
    </source>
</evidence>
<evidence type="ECO:0000256" key="6">
    <source>
        <dbReference type="ARBA" id="ARBA00023027"/>
    </source>
</evidence>
<dbReference type="EC" id="4.2.3.4" evidence="9 10"/>
<name>I0IPG8_LEPFC</name>
<dbReference type="InterPro" id="IPR030963">
    <property type="entry name" value="DHQ_synth_fam"/>
</dbReference>
<evidence type="ECO:0000256" key="3">
    <source>
        <dbReference type="ARBA" id="ARBA00022723"/>
    </source>
</evidence>
<dbReference type="InterPro" id="IPR050071">
    <property type="entry name" value="Dehydroquinate_synthase"/>
</dbReference>
<evidence type="ECO:0000259" key="12">
    <source>
        <dbReference type="Pfam" id="PF24621"/>
    </source>
</evidence>
<evidence type="ECO:0000256" key="7">
    <source>
        <dbReference type="ARBA" id="ARBA00023239"/>
    </source>
</evidence>
<keyword evidence="3 9" id="KW-0479">Metal-binding</keyword>
<dbReference type="UniPathway" id="UPA00053">
    <property type="reaction ID" value="UER00085"/>
</dbReference>
<dbReference type="HAMAP" id="MF_00110">
    <property type="entry name" value="DHQ_synthase"/>
    <property type="match status" value="1"/>
</dbReference>
<dbReference type="GO" id="GO:0008652">
    <property type="term" value="P:amino acid biosynthetic process"/>
    <property type="evidence" value="ECO:0007669"/>
    <property type="project" value="UniProtKB-KW"/>
</dbReference>
<dbReference type="Pfam" id="PF24621">
    <property type="entry name" value="DHQS_C"/>
    <property type="match status" value="1"/>
</dbReference>
<comment type="similarity">
    <text evidence="9">Belongs to the sugar phosphate cyclases superfamily. Dehydroquinate synthase family.</text>
</comment>
<keyword evidence="9" id="KW-0028">Amino-acid biosynthesis</keyword>
<evidence type="ECO:0000256" key="2">
    <source>
        <dbReference type="ARBA" id="ARBA00003485"/>
    </source>
</evidence>
<keyword evidence="9" id="KW-0963">Cytoplasm</keyword>
<comment type="catalytic activity">
    <reaction evidence="9">
        <text>7-phospho-2-dehydro-3-deoxy-D-arabino-heptonate = 3-dehydroquinate + phosphate</text>
        <dbReference type="Rhea" id="RHEA:21968"/>
        <dbReference type="ChEBI" id="CHEBI:32364"/>
        <dbReference type="ChEBI" id="CHEBI:43474"/>
        <dbReference type="ChEBI" id="CHEBI:58394"/>
        <dbReference type="EC" id="4.2.3.4"/>
    </reaction>
</comment>
<comment type="subcellular location">
    <subcellularLocation>
        <location evidence="9">Cytoplasm</location>
    </subcellularLocation>
</comment>
<comment type="cofactor">
    <cofactor evidence="1 9">
        <name>NAD(+)</name>
        <dbReference type="ChEBI" id="CHEBI:57540"/>
    </cofactor>
</comment>
<dbReference type="InterPro" id="IPR056179">
    <property type="entry name" value="DHQS_C"/>
</dbReference>
<dbReference type="EMBL" id="AP012342">
    <property type="protein sequence ID" value="BAM07167.1"/>
    <property type="molecule type" value="Genomic_DNA"/>
</dbReference>
<proteinExistence type="inferred from homology"/>
<feature type="binding site" evidence="9">
    <location>
        <begin position="74"/>
        <end position="79"/>
    </location>
    <ligand>
        <name>NAD(+)</name>
        <dbReference type="ChEBI" id="CHEBI:57540"/>
    </ligand>
</feature>
<feature type="domain" description="3-dehydroquinate synthase N-terminal" evidence="11">
    <location>
        <begin position="70"/>
        <end position="181"/>
    </location>
</feature>
<dbReference type="SUPFAM" id="SSF56796">
    <property type="entry name" value="Dehydroquinate synthase-like"/>
    <property type="match status" value="1"/>
</dbReference>
<dbReference type="InterPro" id="IPR030960">
    <property type="entry name" value="DHQS/DOIS_N"/>
</dbReference>
<feature type="domain" description="3-dehydroquinate synthase C-terminal" evidence="12">
    <location>
        <begin position="184"/>
        <end position="329"/>
    </location>
</feature>
<dbReference type="GO" id="GO:0000166">
    <property type="term" value="F:nucleotide binding"/>
    <property type="evidence" value="ECO:0007669"/>
    <property type="project" value="UniProtKB-KW"/>
</dbReference>
<feature type="binding site" evidence="9">
    <location>
        <position position="154"/>
    </location>
    <ligand>
        <name>NAD(+)</name>
        <dbReference type="ChEBI" id="CHEBI:57540"/>
    </ligand>
</feature>
<feature type="binding site" evidence="9">
    <location>
        <position position="252"/>
    </location>
    <ligand>
        <name>Zn(2+)</name>
        <dbReference type="ChEBI" id="CHEBI:29105"/>
    </ligand>
</feature>
<dbReference type="Gene3D" id="1.20.1090.10">
    <property type="entry name" value="Dehydroquinate synthase-like - alpha domain"/>
    <property type="match status" value="1"/>
</dbReference>
<dbReference type="Proteomes" id="UP000007382">
    <property type="component" value="Chromosome"/>
</dbReference>
<comment type="cofactor">
    <cofactor evidence="9">
        <name>Co(2+)</name>
        <dbReference type="ChEBI" id="CHEBI:48828"/>
    </cofactor>
    <cofactor evidence="9">
        <name>Zn(2+)</name>
        <dbReference type="ChEBI" id="CHEBI:29105"/>
    </cofactor>
    <text evidence="9">Binds 1 divalent metal cation per subunit. Can use either Co(2+) or Zn(2+).</text>
</comment>
<dbReference type="PANTHER" id="PTHR43622">
    <property type="entry name" value="3-DEHYDROQUINATE SYNTHASE"/>
    <property type="match status" value="1"/>
</dbReference>
<dbReference type="RefSeq" id="WP_014449654.1">
    <property type="nucleotide sequence ID" value="NC_017094.1"/>
</dbReference>
<feature type="binding site" evidence="9">
    <location>
        <position position="269"/>
    </location>
    <ligand>
        <name>Zn(2+)</name>
        <dbReference type="ChEBI" id="CHEBI:29105"/>
    </ligand>
</feature>
<dbReference type="eggNOG" id="COG0337">
    <property type="taxonomic scope" value="Bacteria"/>
</dbReference>
<dbReference type="AlphaFoldDB" id="I0IPG8"/>
<dbReference type="GO" id="GO:0003856">
    <property type="term" value="F:3-dehydroquinate synthase activity"/>
    <property type="evidence" value="ECO:0007669"/>
    <property type="project" value="UniProtKB-UniRule"/>
</dbReference>
<keyword evidence="6 9" id="KW-0520">NAD</keyword>
<dbReference type="GO" id="GO:0005737">
    <property type="term" value="C:cytoplasm"/>
    <property type="evidence" value="ECO:0007669"/>
    <property type="project" value="UniProtKB-SubCell"/>
</dbReference>
<feature type="binding site" evidence="9">
    <location>
        <position position="145"/>
    </location>
    <ligand>
        <name>NAD(+)</name>
        <dbReference type="ChEBI" id="CHEBI:57540"/>
    </ligand>
</feature>
<comment type="pathway">
    <text evidence="9">Metabolic intermediate biosynthesis; chorismate biosynthesis; chorismate from D-erythrose 4-phosphate and phosphoenolpyruvate: step 2/7.</text>
</comment>
<dbReference type="Gene3D" id="3.40.50.1970">
    <property type="match status" value="1"/>
</dbReference>
<protein>
    <recommendedName>
        <fullName evidence="9 10">3-dehydroquinate synthase</fullName>
        <shortName evidence="9">DHQS</shortName>
        <ecNumber evidence="9 10">4.2.3.4</ecNumber>
    </recommendedName>
</protein>
<evidence type="ECO:0000256" key="9">
    <source>
        <dbReference type="HAMAP-Rule" id="MF_00110"/>
    </source>
</evidence>
<dbReference type="PIRSF" id="PIRSF001455">
    <property type="entry name" value="DHQ_synth"/>
    <property type="match status" value="1"/>
</dbReference>
<reference evidence="14" key="2">
    <citation type="submission" date="2012-03" db="EMBL/GenBank/DDBJ databases">
        <title>The complete genome sequence of the pioneer microbe on fresh volcanic deposit, Leptospirillum ferrooxidans strain C2-3.</title>
        <authorList>
            <person name="Fujimura R."/>
            <person name="Sato Y."/>
            <person name="Nishizawa T."/>
            <person name="Nanba K."/>
            <person name="Oshima K."/>
            <person name="Hattori M."/>
            <person name="Kamijo T."/>
            <person name="Ohta H."/>
        </authorList>
    </citation>
    <scope>NUCLEOTIDE SEQUENCE [LARGE SCALE GENOMIC DNA]</scope>
    <source>
        <strain evidence="14">C2-3</strain>
    </source>
</reference>
<dbReference type="STRING" id="1162668.LFE_1485"/>
<dbReference type="GO" id="GO:0009073">
    <property type="term" value="P:aromatic amino acid family biosynthetic process"/>
    <property type="evidence" value="ECO:0007669"/>
    <property type="project" value="UniProtKB-KW"/>
</dbReference>
<dbReference type="PATRIC" id="fig|1162668.3.peg.1757"/>
<keyword evidence="8 9" id="KW-0170">Cobalt</keyword>
<keyword evidence="9" id="KW-0057">Aromatic amino acid biosynthesis</keyword>
<evidence type="ECO:0000313" key="14">
    <source>
        <dbReference type="Proteomes" id="UP000007382"/>
    </source>
</evidence>
<feature type="binding site" evidence="9">
    <location>
        <position position="187"/>
    </location>
    <ligand>
        <name>Zn(2+)</name>
        <dbReference type="ChEBI" id="CHEBI:29105"/>
    </ligand>
</feature>
<dbReference type="HOGENOM" id="CLU_001201_0_2_0"/>
<dbReference type="PANTHER" id="PTHR43622:SF1">
    <property type="entry name" value="3-DEHYDROQUINATE SYNTHASE"/>
    <property type="match status" value="1"/>
</dbReference>
<dbReference type="NCBIfam" id="TIGR01357">
    <property type="entry name" value="aroB"/>
    <property type="match status" value="1"/>
</dbReference>
<dbReference type="KEGG" id="lfc:LFE_1485"/>
<keyword evidence="7 9" id="KW-0456">Lyase</keyword>
<evidence type="ECO:0000256" key="5">
    <source>
        <dbReference type="ARBA" id="ARBA00022833"/>
    </source>
</evidence>
<sequence length="363" mass="39492">MIRHDVRSRLGDYPVLIESGLLKGLPSLLSGMGWRSEGRVGLITNPVVYPLHGERIVKSLLSGDFRPETMLLPDGESHKTLGSVSSLLDQLLALRWERREPLLVLGGGVTGDMGGFAASILLRGVPVVHIPSTVVAQVDSSVGGKTGVDHSMGKNLIGSFYPPKAVWIDPDLLLTLPLKERRAGLGEVIKYAMIGNARLSDLLEKNIQRLGGEKFERDLWSAAISESVFEKSRIVSEDEHEGGLRMTLNFGHTFGHALEGALGFGGMLHGEAVGLGMLLASRVSERMGLSRGISERLLALLKGAGLPYQWPKDVSIEDLKKFWGSDKKTQGGRATIILPVSWGKVLMTRDYDLETVRQSLSDL</sequence>
<evidence type="ECO:0000313" key="13">
    <source>
        <dbReference type="EMBL" id="BAM07167.1"/>
    </source>
</evidence>
<evidence type="ECO:0000256" key="10">
    <source>
        <dbReference type="NCBIfam" id="TIGR01357"/>
    </source>
</evidence>
<reference evidence="13 14" key="1">
    <citation type="journal article" date="2012" name="J. Bacteriol.">
        <title>Complete Genome Sequence of Leptospirillum ferrooxidans Strain C2-3, Isolated from a Fresh Volcanic Ash Deposit on the Island of Miyake, Japan.</title>
        <authorList>
            <person name="Fujimura R."/>
            <person name="Sato Y."/>
            <person name="Nishizawa T."/>
            <person name="Oshima K."/>
            <person name="Kim S.-W."/>
            <person name="Hattori M."/>
            <person name="Kamijo T."/>
            <person name="Ohta H."/>
        </authorList>
    </citation>
    <scope>NUCLEOTIDE SEQUENCE [LARGE SCALE GENOMIC DNA]</scope>
    <source>
        <strain evidence="13 14">C2-3</strain>
    </source>
</reference>
<evidence type="ECO:0000256" key="8">
    <source>
        <dbReference type="ARBA" id="ARBA00023285"/>
    </source>
</evidence>
<dbReference type="Pfam" id="PF01761">
    <property type="entry name" value="DHQ_synthase"/>
    <property type="match status" value="1"/>
</dbReference>
<keyword evidence="4 9" id="KW-0547">Nucleotide-binding</keyword>
<evidence type="ECO:0000259" key="11">
    <source>
        <dbReference type="Pfam" id="PF01761"/>
    </source>
</evidence>
<dbReference type="InterPro" id="IPR016037">
    <property type="entry name" value="DHQ_synth_AroB"/>
</dbReference>
<dbReference type="GO" id="GO:0046872">
    <property type="term" value="F:metal ion binding"/>
    <property type="evidence" value="ECO:0007669"/>
    <property type="project" value="UniProtKB-KW"/>
</dbReference>
<keyword evidence="14" id="KW-1185">Reference proteome</keyword>
<evidence type="ECO:0000256" key="4">
    <source>
        <dbReference type="ARBA" id="ARBA00022741"/>
    </source>
</evidence>
<dbReference type="GO" id="GO:0009423">
    <property type="term" value="P:chorismate biosynthetic process"/>
    <property type="evidence" value="ECO:0007669"/>
    <property type="project" value="UniProtKB-UniRule"/>
</dbReference>
<comment type="caution">
    <text evidence="9">Lacks conserved residue(s) required for the propagation of feature annotation.</text>
</comment>
<accession>I0IPG8</accession>